<sequence length="178" mass="19147">MRMGYRKRMGATALAAFGLLAAQPALAQRCIAPQDVTDTGIYAVPILAEGFRASCTPYLAEDGFFATRGEAFVAPYASIQSDRWPGAFRTFLALANGREDDGTAAMLSDLPPETLRPIVDAFLAQKIGEEIKPGDCPKIEQAMELLAPLPPENFGGLLTFILDVTDVKEPDICPAEQP</sequence>
<feature type="signal peptide" evidence="1">
    <location>
        <begin position="1"/>
        <end position="27"/>
    </location>
</feature>
<dbReference type="EMBL" id="JYNE01000027">
    <property type="protein sequence ID" value="KNH01359.1"/>
    <property type="molecule type" value="Genomic_DNA"/>
</dbReference>
<dbReference type="AlphaFoldDB" id="A0A0L1KBV4"/>
<feature type="chain" id="PRO_5005554305" description="Secreted protein" evidence="1">
    <location>
        <begin position="28"/>
        <end position="178"/>
    </location>
</feature>
<evidence type="ECO:0000256" key="1">
    <source>
        <dbReference type="SAM" id="SignalP"/>
    </source>
</evidence>
<gene>
    <name evidence="2" type="ORF">J121_2378</name>
</gene>
<proteinExistence type="predicted"/>
<accession>A0A0L1KBV4</accession>
<dbReference type="RefSeq" id="WP_198143470.1">
    <property type="nucleotide sequence ID" value="NZ_JYNE01000027.1"/>
</dbReference>
<keyword evidence="1" id="KW-0732">Signal</keyword>
<name>A0A0L1KBV4_9SPHN</name>
<reference evidence="2" key="1">
    <citation type="submission" date="2015-02" db="EMBL/GenBank/DDBJ databases">
        <authorList>
            <person name="Chooi Y.-H."/>
        </authorList>
    </citation>
    <scope>NUCLEOTIDE SEQUENCE [LARGE SCALE GENOMIC DNA]</scope>
    <source>
        <strain evidence="2">LAMA 915</strain>
    </source>
</reference>
<comment type="caution">
    <text evidence="2">The sequence shown here is derived from an EMBL/GenBank/DDBJ whole genome shotgun (WGS) entry which is preliminary data.</text>
</comment>
<dbReference type="Proteomes" id="UP000037446">
    <property type="component" value="Unassembled WGS sequence"/>
</dbReference>
<evidence type="ECO:0000313" key="2">
    <source>
        <dbReference type="EMBL" id="KNH01359.1"/>
    </source>
</evidence>
<protein>
    <recommendedName>
        <fullName evidence="4">Secreted protein</fullName>
    </recommendedName>
</protein>
<dbReference type="PATRIC" id="fig|1306953.7.peg.2454"/>
<evidence type="ECO:0008006" key="4">
    <source>
        <dbReference type="Google" id="ProtNLM"/>
    </source>
</evidence>
<organism evidence="2 3">
    <name type="scientific">Qipengyuania citrea LAMA 915</name>
    <dbReference type="NCBI Taxonomy" id="1306953"/>
    <lineage>
        <taxon>Bacteria</taxon>
        <taxon>Pseudomonadati</taxon>
        <taxon>Pseudomonadota</taxon>
        <taxon>Alphaproteobacteria</taxon>
        <taxon>Sphingomonadales</taxon>
        <taxon>Erythrobacteraceae</taxon>
        <taxon>Qipengyuania</taxon>
    </lineage>
</organism>
<evidence type="ECO:0000313" key="3">
    <source>
        <dbReference type="Proteomes" id="UP000037446"/>
    </source>
</evidence>
<dbReference type="STRING" id="1306953.J121_2378"/>